<dbReference type="Gene3D" id="4.10.280.10">
    <property type="entry name" value="Helix-loop-helix DNA-binding domain"/>
    <property type="match status" value="1"/>
</dbReference>
<feature type="domain" description="BHLH" evidence="3">
    <location>
        <begin position="100"/>
        <end position="166"/>
    </location>
</feature>
<gene>
    <name evidence="4" type="ORF">L798_10210</name>
</gene>
<dbReference type="GO" id="GO:0032502">
    <property type="term" value="P:developmental process"/>
    <property type="evidence" value="ECO:0007669"/>
    <property type="project" value="TreeGrafter"/>
</dbReference>
<dbReference type="PROSITE" id="PS50888">
    <property type="entry name" value="BHLH"/>
    <property type="match status" value="1"/>
</dbReference>
<protein>
    <submittedName>
        <fullName evidence="4">Achaete-scute complex protein T5</fullName>
    </submittedName>
</protein>
<evidence type="ECO:0000256" key="2">
    <source>
        <dbReference type="SAM" id="MobiDB-lite"/>
    </source>
</evidence>
<dbReference type="Proteomes" id="UP000027135">
    <property type="component" value="Unassembled WGS sequence"/>
</dbReference>
<organism evidence="4 5">
    <name type="scientific">Zootermopsis nevadensis</name>
    <name type="common">Dampwood termite</name>
    <dbReference type="NCBI Taxonomy" id="136037"/>
    <lineage>
        <taxon>Eukaryota</taxon>
        <taxon>Metazoa</taxon>
        <taxon>Ecdysozoa</taxon>
        <taxon>Arthropoda</taxon>
        <taxon>Hexapoda</taxon>
        <taxon>Insecta</taxon>
        <taxon>Pterygota</taxon>
        <taxon>Neoptera</taxon>
        <taxon>Polyneoptera</taxon>
        <taxon>Dictyoptera</taxon>
        <taxon>Blattodea</taxon>
        <taxon>Blattoidea</taxon>
        <taxon>Termitoidae</taxon>
        <taxon>Termopsidae</taxon>
        <taxon>Zootermopsis</taxon>
    </lineage>
</organism>
<dbReference type="STRING" id="136037.A0A067R801"/>
<evidence type="ECO:0000313" key="5">
    <source>
        <dbReference type="Proteomes" id="UP000027135"/>
    </source>
</evidence>
<dbReference type="InParanoid" id="A0A067R801"/>
<dbReference type="CDD" id="cd19744">
    <property type="entry name" value="bHLH_TS_dAS-C_like"/>
    <property type="match status" value="1"/>
</dbReference>
<dbReference type="InterPro" id="IPR011598">
    <property type="entry name" value="bHLH_dom"/>
</dbReference>
<dbReference type="EMBL" id="KK852878">
    <property type="protein sequence ID" value="KDR14509.1"/>
    <property type="molecule type" value="Genomic_DNA"/>
</dbReference>
<dbReference type="Pfam" id="PF00010">
    <property type="entry name" value="HLH"/>
    <property type="match status" value="1"/>
</dbReference>
<dbReference type="PANTHER" id="PTHR23349:SF108">
    <property type="entry name" value="BHLH DOMAIN-CONTAINING PROTEIN"/>
    <property type="match status" value="1"/>
</dbReference>
<dbReference type="eggNOG" id="KOG4029">
    <property type="taxonomic scope" value="Eukaryota"/>
</dbReference>
<feature type="region of interest" description="Disordered" evidence="2">
    <location>
        <begin position="132"/>
        <end position="151"/>
    </location>
</feature>
<dbReference type="GO" id="GO:0046983">
    <property type="term" value="F:protein dimerization activity"/>
    <property type="evidence" value="ECO:0007669"/>
    <property type="project" value="InterPro"/>
</dbReference>
<keyword evidence="5" id="KW-1185">Reference proteome</keyword>
<sequence length="478" mass="52039">MATLSVVPFSNTMTSSHSNKLQILQHTTNSANNSGSDEHLERHEVLILRKKTKPVESVSDSNEPMTGNGTVEVNSATKIRKKPALLGANLPRSHHQPPPVAVARRNARERNRVKQVNNGFATLRQHIPLSVSSTYSSGASPSGGRSTKKLSKVETLRMAVDYIRSLQQLLSMDDNNDSDTNIQASNSPNSSDTSSQTSIIIQSPSSPANSFTNPPNLIEDEDDTSLIDPTSPSSSSNLTTPCFAPQYHRIRGTNTFIQLVKAQSDITNSVENSGYDVEDSFTPISPSFPNVCKDEHYINSESHLHQLQTHPLVTTSINTYQEPSSNELVILGTIRPHPTSSLSPGDYSEQSLSPETTNIDDIAMLRATCSASYHPSFPTSLQTSPPTTLQLVTSPPTLQIVSSPTAASFNSTSVIHHQSFQANAGVLTHVKMEERLRGEERVSEDVIAGGGEDVMDMMAWWEHEQKLRLITSVATSSS</sequence>
<dbReference type="InterPro" id="IPR036638">
    <property type="entry name" value="HLH_DNA-bd_sf"/>
</dbReference>
<evidence type="ECO:0000256" key="1">
    <source>
        <dbReference type="ARBA" id="ARBA00023125"/>
    </source>
</evidence>
<dbReference type="AlphaFoldDB" id="A0A067R801"/>
<dbReference type="PANTHER" id="PTHR23349">
    <property type="entry name" value="BASIC HELIX-LOOP-HELIX TRANSCRIPTION FACTOR, TWIST"/>
    <property type="match status" value="1"/>
</dbReference>
<dbReference type="SUPFAM" id="SSF47459">
    <property type="entry name" value="HLH, helix-loop-helix DNA-binding domain"/>
    <property type="match status" value="1"/>
</dbReference>
<keyword evidence="1" id="KW-0238">DNA-binding</keyword>
<proteinExistence type="predicted"/>
<dbReference type="InterPro" id="IPR050283">
    <property type="entry name" value="E-box_TF_Regulators"/>
</dbReference>
<feature type="compositionally biased region" description="Low complexity" evidence="2">
    <location>
        <begin position="183"/>
        <end position="210"/>
    </location>
</feature>
<reference evidence="4 5" key="1">
    <citation type="journal article" date="2014" name="Nat. Commun.">
        <title>Molecular traces of alternative social organization in a termite genome.</title>
        <authorList>
            <person name="Terrapon N."/>
            <person name="Li C."/>
            <person name="Robertson H.M."/>
            <person name="Ji L."/>
            <person name="Meng X."/>
            <person name="Booth W."/>
            <person name="Chen Z."/>
            <person name="Childers C.P."/>
            <person name="Glastad K.M."/>
            <person name="Gokhale K."/>
            <person name="Gowin J."/>
            <person name="Gronenberg W."/>
            <person name="Hermansen R.A."/>
            <person name="Hu H."/>
            <person name="Hunt B.G."/>
            <person name="Huylmans A.K."/>
            <person name="Khalil S.M."/>
            <person name="Mitchell R.D."/>
            <person name="Munoz-Torres M.C."/>
            <person name="Mustard J.A."/>
            <person name="Pan H."/>
            <person name="Reese J.T."/>
            <person name="Scharf M.E."/>
            <person name="Sun F."/>
            <person name="Vogel H."/>
            <person name="Xiao J."/>
            <person name="Yang W."/>
            <person name="Yang Z."/>
            <person name="Yang Z."/>
            <person name="Zhou J."/>
            <person name="Zhu J."/>
            <person name="Brent C.S."/>
            <person name="Elsik C.G."/>
            <person name="Goodisman M.A."/>
            <person name="Liberles D.A."/>
            <person name="Roe R.M."/>
            <person name="Vargo E.L."/>
            <person name="Vilcinskas A."/>
            <person name="Wang J."/>
            <person name="Bornberg-Bauer E."/>
            <person name="Korb J."/>
            <person name="Zhang G."/>
            <person name="Liebig J."/>
        </authorList>
    </citation>
    <scope>NUCLEOTIDE SEQUENCE [LARGE SCALE GENOMIC DNA]</scope>
    <source>
        <tissue evidence="4">Whole organism</tissue>
    </source>
</reference>
<dbReference type="SMART" id="SM00353">
    <property type="entry name" value="HLH"/>
    <property type="match status" value="1"/>
</dbReference>
<feature type="compositionally biased region" description="Low complexity" evidence="2">
    <location>
        <begin position="132"/>
        <end position="144"/>
    </location>
</feature>
<feature type="compositionally biased region" description="Low complexity" evidence="2">
    <location>
        <begin position="226"/>
        <end position="240"/>
    </location>
</feature>
<dbReference type="GO" id="GO:0000977">
    <property type="term" value="F:RNA polymerase II transcription regulatory region sequence-specific DNA binding"/>
    <property type="evidence" value="ECO:0007669"/>
    <property type="project" value="TreeGrafter"/>
</dbReference>
<dbReference type="GO" id="GO:0000981">
    <property type="term" value="F:DNA-binding transcription factor activity, RNA polymerase II-specific"/>
    <property type="evidence" value="ECO:0007669"/>
    <property type="project" value="TreeGrafter"/>
</dbReference>
<name>A0A067R801_ZOONE</name>
<evidence type="ECO:0000313" key="4">
    <source>
        <dbReference type="EMBL" id="KDR14509.1"/>
    </source>
</evidence>
<feature type="region of interest" description="Disordered" evidence="2">
    <location>
        <begin position="172"/>
        <end position="240"/>
    </location>
</feature>
<evidence type="ECO:0000259" key="3">
    <source>
        <dbReference type="PROSITE" id="PS50888"/>
    </source>
</evidence>
<accession>A0A067R801</accession>